<evidence type="ECO:0000256" key="3">
    <source>
        <dbReference type="ARBA" id="ARBA00022490"/>
    </source>
</evidence>
<feature type="domain" description="WW" evidence="7">
    <location>
        <begin position="407"/>
        <end position="440"/>
    </location>
</feature>
<dbReference type="PANTHER" id="PTHR17616">
    <property type="entry name" value="YES-ASSOCIATED PROTEIN YAP1 FAMILY MEMBER"/>
    <property type="match status" value="1"/>
</dbReference>
<dbReference type="FunFam" id="2.60.40.150:FF:000024">
    <property type="entry name" value="E3 ubiquitin-protein ligase"/>
    <property type="match status" value="1"/>
</dbReference>
<keyword evidence="3" id="KW-0963">Cytoplasm</keyword>
<dbReference type="PROSITE" id="PS50004">
    <property type="entry name" value="C2"/>
    <property type="match status" value="1"/>
</dbReference>
<evidence type="ECO:0000256" key="1">
    <source>
        <dbReference type="ARBA" id="ARBA00004123"/>
    </source>
</evidence>
<feature type="domain" description="C2" evidence="6">
    <location>
        <begin position="1"/>
        <end position="118"/>
    </location>
</feature>
<dbReference type="AlphaFoldDB" id="A0AAW1I9C7"/>
<dbReference type="SUPFAM" id="SSF49562">
    <property type="entry name" value="C2 domain (Calcium/lipid-binding domain, CaLB)"/>
    <property type="match status" value="1"/>
</dbReference>
<dbReference type="Pfam" id="PF00397">
    <property type="entry name" value="WW"/>
    <property type="match status" value="2"/>
</dbReference>
<dbReference type="GO" id="GO:0035329">
    <property type="term" value="P:hippo signaling"/>
    <property type="evidence" value="ECO:0007669"/>
    <property type="project" value="TreeGrafter"/>
</dbReference>
<keyword evidence="4" id="KW-0539">Nucleus</keyword>
<dbReference type="InterPro" id="IPR035892">
    <property type="entry name" value="C2_domain_sf"/>
</dbReference>
<protein>
    <submittedName>
        <fullName evidence="8">C2 domain</fullName>
    </submittedName>
</protein>
<gene>
    <name evidence="8" type="ORF">QE152_g37637</name>
</gene>
<feature type="region of interest" description="Disordered" evidence="5">
    <location>
        <begin position="146"/>
        <end position="230"/>
    </location>
</feature>
<feature type="compositionally biased region" description="Polar residues" evidence="5">
    <location>
        <begin position="217"/>
        <end position="230"/>
    </location>
</feature>
<comment type="caution">
    <text evidence="8">The sequence shown here is derived from an EMBL/GenBank/DDBJ whole genome shotgun (WGS) entry which is preliminary data.</text>
</comment>
<evidence type="ECO:0000256" key="5">
    <source>
        <dbReference type="SAM" id="MobiDB-lite"/>
    </source>
</evidence>
<dbReference type="PANTHER" id="PTHR17616:SF8">
    <property type="entry name" value="TRANSCRIPTIONAL COACTIVATOR YORKIE"/>
    <property type="match status" value="1"/>
</dbReference>
<evidence type="ECO:0000259" key="6">
    <source>
        <dbReference type="PROSITE" id="PS50004"/>
    </source>
</evidence>
<dbReference type="CDD" id="cd00201">
    <property type="entry name" value="WW"/>
    <property type="match status" value="2"/>
</dbReference>
<feature type="region of interest" description="Disordered" evidence="5">
    <location>
        <begin position="254"/>
        <end position="373"/>
    </location>
</feature>
<dbReference type="GO" id="GO:0003713">
    <property type="term" value="F:transcription coactivator activity"/>
    <property type="evidence" value="ECO:0007669"/>
    <property type="project" value="TreeGrafter"/>
</dbReference>
<accession>A0AAW1I9C7</accession>
<feature type="compositionally biased region" description="Low complexity" evidence="5">
    <location>
        <begin position="255"/>
        <end position="271"/>
    </location>
</feature>
<dbReference type="InterPro" id="IPR036020">
    <property type="entry name" value="WW_dom_sf"/>
</dbReference>
<evidence type="ECO:0000256" key="2">
    <source>
        <dbReference type="ARBA" id="ARBA00004496"/>
    </source>
</evidence>
<dbReference type="Gene3D" id="2.60.40.150">
    <property type="entry name" value="C2 domain"/>
    <property type="match status" value="1"/>
</dbReference>
<dbReference type="InterPro" id="IPR000008">
    <property type="entry name" value="C2_dom"/>
</dbReference>
<dbReference type="PROSITE" id="PS50020">
    <property type="entry name" value="WW_DOMAIN_2"/>
    <property type="match status" value="2"/>
</dbReference>
<feature type="compositionally biased region" description="Polar residues" evidence="5">
    <location>
        <begin position="281"/>
        <end position="309"/>
    </location>
</feature>
<feature type="compositionally biased region" description="Basic and acidic residues" evidence="5">
    <location>
        <begin position="160"/>
        <end position="185"/>
    </location>
</feature>
<organism evidence="8 9">
    <name type="scientific">Popillia japonica</name>
    <name type="common">Japanese beetle</name>
    <dbReference type="NCBI Taxonomy" id="7064"/>
    <lineage>
        <taxon>Eukaryota</taxon>
        <taxon>Metazoa</taxon>
        <taxon>Ecdysozoa</taxon>
        <taxon>Arthropoda</taxon>
        <taxon>Hexapoda</taxon>
        <taxon>Insecta</taxon>
        <taxon>Pterygota</taxon>
        <taxon>Neoptera</taxon>
        <taxon>Endopterygota</taxon>
        <taxon>Coleoptera</taxon>
        <taxon>Polyphaga</taxon>
        <taxon>Scarabaeiformia</taxon>
        <taxon>Scarabaeidae</taxon>
        <taxon>Rutelinae</taxon>
        <taxon>Popillia</taxon>
    </lineage>
</organism>
<evidence type="ECO:0000256" key="4">
    <source>
        <dbReference type="ARBA" id="ARBA00023242"/>
    </source>
</evidence>
<feature type="compositionally biased region" description="Low complexity" evidence="5">
    <location>
        <begin position="313"/>
        <end position="333"/>
    </location>
</feature>
<dbReference type="Pfam" id="PF00168">
    <property type="entry name" value="C2"/>
    <property type="match status" value="1"/>
</dbReference>
<dbReference type="InterPro" id="IPR001202">
    <property type="entry name" value="WW_dom"/>
</dbReference>
<dbReference type="InterPro" id="IPR051583">
    <property type="entry name" value="YAP1"/>
</dbReference>
<evidence type="ECO:0000313" key="8">
    <source>
        <dbReference type="EMBL" id="KAK9685848.1"/>
    </source>
</evidence>
<dbReference type="SMART" id="SM00456">
    <property type="entry name" value="WW"/>
    <property type="match status" value="2"/>
</dbReference>
<comment type="subcellular location">
    <subcellularLocation>
        <location evidence="2">Cytoplasm</location>
    </subcellularLocation>
    <subcellularLocation>
        <location evidence="1">Nucleus</location>
    </subcellularLocation>
</comment>
<dbReference type="SUPFAM" id="SSF51045">
    <property type="entry name" value="WW domain"/>
    <property type="match status" value="2"/>
</dbReference>
<name>A0AAW1I9C7_POPJA</name>
<dbReference type="FunFam" id="2.20.70.10:FF:000014">
    <property type="entry name" value="E3 ubiquitin-protein ligase SMURF1"/>
    <property type="match status" value="1"/>
</dbReference>
<proteinExistence type="predicted"/>
<evidence type="ECO:0000259" key="7">
    <source>
        <dbReference type="PROSITE" id="PS50020"/>
    </source>
</evidence>
<dbReference type="GO" id="GO:0045944">
    <property type="term" value="P:positive regulation of transcription by RNA polymerase II"/>
    <property type="evidence" value="ECO:0007669"/>
    <property type="project" value="TreeGrafter"/>
</dbReference>
<evidence type="ECO:0000313" key="9">
    <source>
        <dbReference type="Proteomes" id="UP001458880"/>
    </source>
</evidence>
<dbReference type="Proteomes" id="UP001458880">
    <property type="component" value="Unassembled WGS sequence"/>
</dbReference>
<feature type="domain" description="WW" evidence="7">
    <location>
        <begin position="172"/>
        <end position="205"/>
    </location>
</feature>
<dbReference type="SMART" id="SM00239">
    <property type="entry name" value="C2"/>
    <property type="match status" value="1"/>
</dbReference>
<reference evidence="8 9" key="1">
    <citation type="journal article" date="2024" name="BMC Genomics">
        <title>De novo assembly and annotation of Popillia japonica's genome with initial clues to its potential as an invasive pest.</title>
        <authorList>
            <person name="Cucini C."/>
            <person name="Boschi S."/>
            <person name="Funari R."/>
            <person name="Cardaioli E."/>
            <person name="Iannotti N."/>
            <person name="Marturano G."/>
            <person name="Paoli F."/>
            <person name="Bruttini M."/>
            <person name="Carapelli A."/>
            <person name="Frati F."/>
            <person name="Nardi F."/>
        </authorList>
    </citation>
    <scope>NUCLEOTIDE SEQUENCE [LARGE SCALE GENOMIC DNA]</scope>
    <source>
        <strain evidence="8">DMR45628</strain>
    </source>
</reference>
<dbReference type="EMBL" id="JASPKY010000744">
    <property type="protein sequence ID" value="KAK9685848.1"/>
    <property type="molecule type" value="Genomic_DNA"/>
</dbReference>
<dbReference type="GO" id="GO:0005737">
    <property type="term" value="C:cytoplasm"/>
    <property type="evidence" value="ECO:0007669"/>
    <property type="project" value="UniProtKB-SubCell"/>
</dbReference>
<dbReference type="CDD" id="cd08382">
    <property type="entry name" value="C2_Smurf-like"/>
    <property type="match status" value="1"/>
</dbReference>
<dbReference type="Gene3D" id="2.20.70.10">
    <property type="match status" value="3"/>
</dbReference>
<feature type="compositionally biased region" description="Basic and acidic residues" evidence="5">
    <location>
        <begin position="356"/>
        <end position="368"/>
    </location>
</feature>
<dbReference type="PROSITE" id="PS01159">
    <property type="entry name" value="WW_DOMAIN_1"/>
    <property type="match status" value="1"/>
</dbReference>
<keyword evidence="9" id="KW-1185">Reference proteome</keyword>
<dbReference type="GO" id="GO:0005634">
    <property type="term" value="C:nucleus"/>
    <property type="evidence" value="ECO:0007669"/>
    <property type="project" value="UniProtKB-SubCell"/>
</dbReference>
<sequence length="477" mass="52675">MSNSSSNRRNGAQKIRLTILCAKNLVRKDLFRLPDPFVKISVDGSGQCHSTEAVKNTLDPKWNSHYDLYIGQKDTITISVWNYRKVLKKQGSGFLGCVKILNSQIQRLKDTGYQRLNLGKLHQDDSELVKGQIIISLMSRDGPSGGIPLAVVGPLGDLKGPSDRENSPTDNDELPHGWEERRTDNGRPYYVNHITKSTQWIKPHATNKSSRSHTNRNARSNPSSQDTNHNNVVENSLLQETVNNNSADEVTVLAPVSPSSSSSPVTPVVSPQKETIIPLRPSNTTIPSQPETSATQQRQNFISSPTSTAVIPAPNNISCNASSNANSNNTSQNGTDSGTGQLPAASAQRPHRDRRQRSGEDRRGEGSSRRRLVRNRNSIQDLIYLPDMVSYLLYPLQSSANSNTSRLDLPPGYELRTTQQGQVYFYHIPTGVSTWHDPRIPKDLAPLGLTLDQLGPLPPGWEMRQTASGRVSILYAH</sequence>